<protein>
    <recommendedName>
        <fullName evidence="7">Major facilitator superfamily (MFS) profile domain-containing protein</fullName>
    </recommendedName>
</protein>
<comment type="caution">
    <text evidence="8">The sequence shown here is derived from an EMBL/GenBank/DDBJ whole genome shotgun (WGS) entry which is preliminary data.</text>
</comment>
<accession>A0ABV0EMX2</accession>
<evidence type="ECO:0000256" key="1">
    <source>
        <dbReference type="ARBA" id="ARBA00004651"/>
    </source>
</evidence>
<dbReference type="PANTHER" id="PTHR11662:SF399">
    <property type="entry name" value="FI19708P1-RELATED"/>
    <property type="match status" value="1"/>
</dbReference>
<reference evidence="8 9" key="1">
    <citation type="submission" date="2021-03" db="EMBL/GenBank/DDBJ databases">
        <authorList>
            <person name="Gilmore M.S."/>
            <person name="Schwartzman J."/>
            <person name="Van Tyne D."/>
            <person name="Martin M."/>
            <person name="Earl A.M."/>
            <person name="Manson A.L."/>
            <person name="Straub T."/>
            <person name="Salamzade R."/>
            <person name="Saavedra J."/>
            <person name="Lebreton F."/>
            <person name="Prichula J."/>
            <person name="Schaufler K."/>
            <person name="Gaca A."/>
            <person name="Sgardioli B."/>
            <person name="Wagenaar J."/>
            <person name="Strong T."/>
        </authorList>
    </citation>
    <scope>NUCLEOTIDE SEQUENCE [LARGE SCALE GENOMIC DNA]</scope>
    <source>
        <strain evidence="8 9">665A</strain>
    </source>
</reference>
<keyword evidence="4 6" id="KW-1133">Transmembrane helix</keyword>
<dbReference type="PROSITE" id="PS50850">
    <property type="entry name" value="MFS"/>
    <property type="match status" value="1"/>
</dbReference>
<dbReference type="InterPro" id="IPR050382">
    <property type="entry name" value="MFS_Na/Anion_cotransporter"/>
</dbReference>
<feature type="domain" description="Major facilitator superfamily (MFS) profile" evidence="7">
    <location>
        <begin position="22"/>
        <end position="404"/>
    </location>
</feature>
<keyword evidence="2" id="KW-0813">Transport</keyword>
<dbReference type="InterPro" id="IPR011701">
    <property type="entry name" value="MFS"/>
</dbReference>
<feature type="transmembrane region" description="Helical" evidence="6">
    <location>
        <begin position="175"/>
        <end position="195"/>
    </location>
</feature>
<evidence type="ECO:0000256" key="6">
    <source>
        <dbReference type="SAM" id="Phobius"/>
    </source>
</evidence>
<dbReference type="Pfam" id="PF07690">
    <property type="entry name" value="MFS_1"/>
    <property type="match status" value="1"/>
</dbReference>
<reference evidence="8 9" key="2">
    <citation type="submission" date="2024-02" db="EMBL/GenBank/DDBJ databases">
        <title>The Genome Sequence of Enterococcus sp. DIV0159.</title>
        <authorList>
            <person name="Earl A."/>
            <person name="Manson A."/>
            <person name="Gilmore M."/>
            <person name="Sanders J."/>
            <person name="Shea T."/>
            <person name="Howe W."/>
            <person name="Livny J."/>
            <person name="Cuomo C."/>
            <person name="Neafsey D."/>
            <person name="Birren B."/>
        </authorList>
    </citation>
    <scope>NUCLEOTIDE SEQUENCE [LARGE SCALE GENOMIC DNA]</scope>
    <source>
        <strain evidence="8 9">665A</strain>
    </source>
</reference>
<evidence type="ECO:0000259" key="7">
    <source>
        <dbReference type="PROSITE" id="PS50850"/>
    </source>
</evidence>
<feature type="transmembrane region" description="Helical" evidence="6">
    <location>
        <begin position="149"/>
        <end position="169"/>
    </location>
</feature>
<evidence type="ECO:0000256" key="2">
    <source>
        <dbReference type="ARBA" id="ARBA00022448"/>
    </source>
</evidence>
<dbReference type="Gene3D" id="1.20.1250.20">
    <property type="entry name" value="MFS general substrate transporter like domains"/>
    <property type="match status" value="2"/>
</dbReference>
<keyword evidence="3 6" id="KW-0812">Transmembrane</keyword>
<feature type="transmembrane region" description="Helical" evidence="6">
    <location>
        <begin position="18"/>
        <end position="35"/>
    </location>
</feature>
<gene>
    <name evidence="8" type="ORF">JZO67_000666</name>
</gene>
<feature type="transmembrane region" description="Helical" evidence="6">
    <location>
        <begin position="345"/>
        <end position="366"/>
    </location>
</feature>
<feature type="transmembrane region" description="Helical" evidence="6">
    <location>
        <begin position="289"/>
        <end position="307"/>
    </location>
</feature>
<dbReference type="InterPro" id="IPR020846">
    <property type="entry name" value="MFS_dom"/>
</dbReference>
<dbReference type="SUPFAM" id="SSF103473">
    <property type="entry name" value="MFS general substrate transporter"/>
    <property type="match status" value="1"/>
</dbReference>
<feature type="transmembrane region" description="Helical" evidence="6">
    <location>
        <begin position="216"/>
        <end position="237"/>
    </location>
</feature>
<dbReference type="Proteomes" id="UP000664357">
    <property type="component" value="Unassembled WGS sequence"/>
</dbReference>
<dbReference type="RefSeq" id="WP_242704245.1">
    <property type="nucleotide sequence ID" value="NZ_JAFREL020000001.1"/>
</dbReference>
<keyword evidence="9" id="KW-1185">Reference proteome</keyword>
<dbReference type="EMBL" id="JAFREL020000001">
    <property type="protein sequence ID" value="MEO1768727.1"/>
    <property type="molecule type" value="Genomic_DNA"/>
</dbReference>
<evidence type="ECO:0000313" key="9">
    <source>
        <dbReference type="Proteomes" id="UP000664357"/>
    </source>
</evidence>
<keyword evidence="5 6" id="KW-0472">Membrane</keyword>
<organism evidence="8 9">
    <name type="scientific">Candidatus Enterococcus ferrettii</name>
    <dbReference type="NCBI Taxonomy" id="2815324"/>
    <lineage>
        <taxon>Bacteria</taxon>
        <taxon>Bacillati</taxon>
        <taxon>Bacillota</taxon>
        <taxon>Bacilli</taxon>
        <taxon>Lactobacillales</taxon>
        <taxon>Enterococcaceae</taxon>
        <taxon>Enterococcus</taxon>
    </lineage>
</organism>
<proteinExistence type="predicted"/>
<sequence>MDRKVQETTEVSAVSKKSSVGIVFALMAGYSMVYMDKSMVSTAIIPISQQFNLDSGQTGLIMSFFFLGYSLMQIPGGWLADKIGAKKVLMLSLAIISFFSFAFGMVSGLMLFMMIRFFAGVGHGGYPPSVSKAVANNFPQERRTFIQSMILSTSGIGGILAFTLGANLISQSWRLGYIVLGSLFAAAFILVGIFVPKDLQLSKKEQAAKIPFKEVIANRNVLTLFVAMLLLNFLLYGNISWLPTVLAQKFSLEITQVGYLLAVNAIFQTIATMFAGVLLSKLFLGKEKIFILGATIISAIFVVVFVLSSNLIVAMVALILLSMISVSAFTAIFTLPHKIMDGSIIGSAIGIINTGGTLGGFLAPMILGQLINLGGGSFTIPFGFMALASILCGLTVLTLKDRSQD</sequence>
<feature type="transmembrane region" description="Helical" evidence="6">
    <location>
        <begin position="378"/>
        <end position="399"/>
    </location>
</feature>
<evidence type="ECO:0000256" key="5">
    <source>
        <dbReference type="ARBA" id="ARBA00023136"/>
    </source>
</evidence>
<dbReference type="InterPro" id="IPR036259">
    <property type="entry name" value="MFS_trans_sf"/>
</dbReference>
<comment type="subcellular location">
    <subcellularLocation>
        <location evidence="1">Cell membrane</location>
        <topology evidence="1">Multi-pass membrane protein</topology>
    </subcellularLocation>
</comment>
<feature type="transmembrane region" description="Helical" evidence="6">
    <location>
        <begin position="56"/>
        <end position="76"/>
    </location>
</feature>
<dbReference type="PANTHER" id="PTHR11662">
    <property type="entry name" value="SOLUTE CARRIER FAMILY 17"/>
    <property type="match status" value="1"/>
</dbReference>
<feature type="transmembrane region" description="Helical" evidence="6">
    <location>
        <begin position="257"/>
        <end position="277"/>
    </location>
</feature>
<name>A0ABV0EMX2_9ENTE</name>
<feature type="transmembrane region" description="Helical" evidence="6">
    <location>
        <begin position="88"/>
        <end position="112"/>
    </location>
</feature>
<evidence type="ECO:0000256" key="3">
    <source>
        <dbReference type="ARBA" id="ARBA00022692"/>
    </source>
</evidence>
<evidence type="ECO:0000256" key="4">
    <source>
        <dbReference type="ARBA" id="ARBA00022989"/>
    </source>
</evidence>
<evidence type="ECO:0000313" key="8">
    <source>
        <dbReference type="EMBL" id="MEO1768727.1"/>
    </source>
</evidence>
<feature type="transmembrane region" description="Helical" evidence="6">
    <location>
        <begin position="313"/>
        <end position="333"/>
    </location>
</feature>